<dbReference type="PROSITE" id="PS51206">
    <property type="entry name" value="SF3_HELICASE_1"/>
    <property type="match status" value="1"/>
</dbReference>
<dbReference type="Proteomes" id="UP000719500">
    <property type="component" value="Unassembled WGS sequence"/>
</dbReference>
<evidence type="ECO:0000313" key="6">
    <source>
        <dbReference type="Proteomes" id="UP000719500"/>
    </source>
</evidence>
<dbReference type="SUPFAM" id="SSF52540">
    <property type="entry name" value="P-loop containing nucleoside triphosphate hydrolases"/>
    <property type="match status" value="1"/>
</dbReference>
<dbReference type="InterPro" id="IPR014820">
    <property type="entry name" value="PriCT_1"/>
</dbReference>
<dbReference type="Pfam" id="PF08708">
    <property type="entry name" value="PriCT_1"/>
    <property type="match status" value="1"/>
</dbReference>
<dbReference type="InterPro" id="IPR027417">
    <property type="entry name" value="P-loop_NTPase"/>
</dbReference>
<dbReference type="InterPro" id="IPR014015">
    <property type="entry name" value="Helicase_SF3_DNA-vir"/>
</dbReference>
<dbReference type="InterPro" id="IPR045455">
    <property type="entry name" value="NrS-1_pol-like_helicase"/>
</dbReference>
<dbReference type="PANTHER" id="PTHR35372">
    <property type="entry name" value="ATP BINDING PROTEIN-RELATED"/>
    <property type="match status" value="1"/>
</dbReference>
<keyword evidence="6" id="KW-1185">Reference proteome</keyword>
<dbReference type="SMART" id="SM00942">
    <property type="entry name" value="PriCT_1"/>
    <property type="match status" value="1"/>
</dbReference>
<accession>A0ABS2FUP0</accession>
<dbReference type="SMART" id="SM00885">
    <property type="entry name" value="D5_N"/>
    <property type="match status" value="1"/>
</dbReference>
<keyword evidence="3" id="KW-0067">ATP-binding</keyword>
<keyword evidence="2" id="KW-0378">Hydrolase</keyword>
<name>A0ABS2FUP0_9FIRM</name>
<keyword evidence="1" id="KW-0547">Nucleotide-binding</keyword>
<dbReference type="InterPro" id="IPR015330">
    <property type="entry name" value="DNA_primase/pol_bifunc_N"/>
</dbReference>
<dbReference type="Gene3D" id="3.40.50.300">
    <property type="entry name" value="P-loop containing nucleotide triphosphate hydrolases"/>
    <property type="match status" value="1"/>
</dbReference>
<dbReference type="Pfam" id="PF08706">
    <property type="entry name" value="D5_N"/>
    <property type="match status" value="1"/>
</dbReference>
<dbReference type="InterPro" id="IPR006500">
    <property type="entry name" value="Helicase_put_C_phage/plasmid"/>
</dbReference>
<dbReference type="PANTHER" id="PTHR35372:SF2">
    <property type="entry name" value="SF3 HELICASE DOMAIN-CONTAINING PROTEIN"/>
    <property type="match status" value="1"/>
</dbReference>
<dbReference type="SUPFAM" id="SSF56747">
    <property type="entry name" value="Prim-pol domain"/>
    <property type="match status" value="1"/>
</dbReference>
<dbReference type="SMART" id="SM00943">
    <property type="entry name" value="Prim-Pol"/>
    <property type="match status" value="1"/>
</dbReference>
<comment type="caution">
    <text evidence="5">The sequence shown here is derived from an EMBL/GenBank/DDBJ whole genome shotgun (WGS) entry which is preliminary data.</text>
</comment>
<proteinExistence type="predicted"/>
<evidence type="ECO:0000259" key="4">
    <source>
        <dbReference type="PROSITE" id="PS51206"/>
    </source>
</evidence>
<reference evidence="5 6" key="1">
    <citation type="journal article" date="2021" name="Sci. Rep.">
        <title>The distribution of antibiotic resistance genes in chicken gut microbiota commensals.</title>
        <authorList>
            <person name="Juricova H."/>
            <person name="Matiasovicova J."/>
            <person name="Kubasova T."/>
            <person name="Cejkova D."/>
            <person name="Rychlik I."/>
        </authorList>
    </citation>
    <scope>NUCLEOTIDE SEQUENCE [LARGE SCALE GENOMIC DNA]</scope>
    <source>
        <strain evidence="5 6">An411</strain>
    </source>
</reference>
<evidence type="ECO:0000256" key="1">
    <source>
        <dbReference type="ARBA" id="ARBA00022741"/>
    </source>
</evidence>
<sequence length="746" mass="81643">MADNTFLRCAKYYTEGLGLRVFPCNGKVPATPHGCKDATTDPAQIAEWWGGGSTYNVAIATGSGLVVLDVDVDHDAGKFGDETLADLEQQYGPLPETWTCLTGGGGVHYYFQCDDPALTVTVGFAPGLDYRGTGGYIVAPPSKHPQTGRCYEWEASSTPKNVSLAPLPEWLHRLMLQGKKDKPKQTKHTEVPGKVAEGQRNDVLFKLASSLRGKGLSQKAITAALMEENRSRCSPPLSDREVEAIAKSAGRYERGPVAANTDSVKPPDYSDAGNAAVFSRVYQDDLIYTDALGWLWWNGQRWERDDHKATAWALELSEKMLQEAKEGNRAALLQVAEATAKHAETGAAEDADALEKVKADAARAKAYLTHAKNSRNAVRIKNMLELSKPALVIKADRLDANPFDLNTPAGIVDLTTGRLRPHERAAYCSQITQTGPDTKGSEMWSAFLDTITCGDGSVRGFLQLVAGMSLIGAVYQEGIIMAYGGGRNGKSTYFNALGAALGDYTGSIDIKVITTDRANKGAALATLRGRRLVVTGELEEHQRLSVATLKQLASTDRLVIEEKFKQPETVKQTHTLVLFTNHLPRVGSTDDGTWRRLIVVPFNATIPAGTGIQNYADVLVKEAGGAILSWAIEGAVNFVRNGLRLQIPEVVEEATEAYREREDWLTNFINERCIREPNARVGAADLYREYREWAESTGDYVRRLNDFDTTMEAAGFPKIRPKNRKAWLGLRLDLEAKFGNPYAATV</sequence>
<evidence type="ECO:0000313" key="5">
    <source>
        <dbReference type="EMBL" id="MBM6851080.1"/>
    </source>
</evidence>
<dbReference type="InterPro" id="IPR051620">
    <property type="entry name" value="ORF904-like_C"/>
</dbReference>
<dbReference type="EMBL" id="JACSNX010000006">
    <property type="protein sequence ID" value="MBM6851080.1"/>
    <property type="molecule type" value="Genomic_DNA"/>
</dbReference>
<protein>
    <submittedName>
        <fullName evidence="5">Bifunctional DNA primase/polymerase</fullName>
    </submittedName>
</protein>
<gene>
    <name evidence="5" type="ORF">H9X91_06450</name>
</gene>
<feature type="domain" description="SF3 helicase" evidence="4">
    <location>
        <begin position="442"/>
        <end position="615"/>
    </location>
</feature>
<dbReference type="NCBIfam" id="TIGR01613">
    <property type="entry name" value="primase_Cterm"/>
    <property type="match status" value="1"/>
</dbReference>
<dbReference type="CDD" id="cd04859">
    <property type="entry name" value="Prim_Pol"/>
    <property type="match status" value="1"/>
</dbReference>
<organism evidence="5 6">
    <name type="scientific">Oscillibacter valericigenes</name>
    <dbReference type="NCBI Taxonomy" id="351091"/>
    <lineage>
        <taxon>Bacteria</taxon>
        <taxon>Bacillati</taxon>
        <taxon>Bacillota</taxon>
        <taxon>Clostridia</taxon>
        <taxon>Eubacteriales</taxon>
        <taxon>Oscillospiraceae</taxon>
        <taxon>Oscillibacter</taxon>
    </lineage>
</organism>
<dbReference type="Pfam" id="PF19263">
    <property type="entry name" value="DUF5906"/>
    <property type="match status" value="1"/>
</dbReference>
<dbReference type="Pfam" id="PF09250">
    <property type="entry name" value="Prim-Pol"/>
    <property type="match status" value="1"/>
</dbReference>
<dbReference type="InterPro" id="IPR014818">
    <property type="entry name" value="Phage/plasmid_primase_P4_C"/>
</dbReference>
<evidence type="ECO:0000256" key="3">
    <source>
        <dbReference type="ARBA" id="ARBA00022840"/>
    </source>
</evidence>
<evidence type="ECO:0000256" key="2">
    <source>
        <dbReference type="ARBA" id="ARBA00022801"/>
    </source>
</evidence>